<dbReference type="EMBL" id="CAJOBS010012710">
    <property type="protein sequence ID" value="CAF4949544.1"/>
    <property type="molecule type" value="Genomic_DNA"/>
</dbReference>
<proteinExistence type="predicted"/>
<comment type="caution">
    <text evidence="1">The sequence shown here is derived from an EMBL/GenBank/DDBJ whole genome shotgun (WGS) entry which is preliminary data.</text>
</comment>
<accession>A0A821Y754</accession>
<dbReference type="AlphaFoldDB" id="A0A821Y754"/>
<sequence>MEGGGDSLVNALSWWLTGNFHDNLKLRQQLVSELIAHPILYGLDLNKAKAIKAFSNLYDCQVVVFEKRTHPIYYGED</sequence>
<feature type="non-terminal residue" evidence="1">
    <location>
        <position position="1"/>
    </location>
</feature>
<reference evidence="1" key="1">
    <citation type="submission" date="2021-02" db="EMBL/GenBank/DDBJ databases">
        <authorList>
            <person name="Nowell W R."/>
        </authorList>
    </citation>
    <scope>NUCLEOTIDE SEQUENCE</scope>
</reference>
<evidence type="ECO:0000313" key="2">
    <source>
        <dbReference type="Proteomes" id="UP000663838"/>
    </source>
</evidence>
<dbReference type="Proteomes" id="UP000663838">
    <property type="component" value="Unassembled WGS sequence"/>
</dbReference>
<name>A0A821Y754_9BILA</name>
<protein>
    <submittedName>
        <fullName evidence="1">Uncharacterized protein</fullName>
    </submittedName>
</protein>
<organism evidence="1 2">
    <name type="scientific">Rotaria socialis</name>
    <dbReference type="NCBI Taxonomy" id="392032"/>
    <lineage>
        <taxon>Eukaryota</taxon>
        <taxon>Metazoa</taxon>
        <taxon>Spiralia</taxon>
        <taxon>Gnathifera</taxon>
        <taxon>Rotifera</taxon>
        <taxon>Eurotatoria</taxon>
        <taxon>Bdelloidea</taxon>
        <taxon>Philodinida</taxon>
        <taxon>Philodinidae</taxon>
        <taxon>Rotaria</taxon>
    </lineage>
</organism>
<evidence type="ECO:0000313" key="1">
    <source>
        <dbReference type="EMBL" id="CAF4949544.1"/>
    </source>
</evidence>
<gene>
    <name evidence="1" type="ORF">TOA249_LOCUS33804</name>
</gene>